<accession>A0ABQ9ESU5</accession>
<evidence type="ECO:0000313" key="1">
    <source>
        <dbReference type="EMBL" id="KAJ8306657.1"/>
    </source>
</evidence>
<sequence>MISIYKNGNYDLFNDFFFLFEFILFFKKIFYDFPLCKTCYIFLFKSVINDIFYSVVFSTVEKYVILAPLQIFKKNVDIC</sequence>
<evidence type="ECO:0000313" key="2">
    <source>
        <dbReference type="Proteomes" id="UP001217089"/>
    </source>
</evidence>
<organism evidence="1 2">
    <name type="scientific">Tegillarca granosa</name>
    <name type="common">Malaysian cockle</name>
    <name type="synonym">Anadara granosa</name>
    <dbReference type="NCBI Taxonomy" id="220873"/>
    <lineage>
        <taxon>Eukaryota</taxon>
        <taxon>Metazoa</taxon>
        <taxon>Spiralia</taxon>
        <taxon>Lophotrochozoa</taxon>
        <taxon>Mollusca</taxon>
        <taxon>Bivalvia</taxon>
        <taxon>Autobranchia</taxon>
        <taxon>Pteriomorphia</taxon>
        <taxon>Arcoida</taxon>
        <taxon>Arcoidea</taxon>
        <taxon>Arcidae</taxon>
        <taxon>Tegillarca</taxon>
    </lineage>
</organism>
<protein>
    <submittedName>
        <fullName evidence="1">Uncharacterized protein</fullName>
    </submittedName>
</protein>
<dbReference type="EMBL" id="JARBDR010000811">
    <property type="protein sequence ID" value="KAJ8306657.1"/>
    <property type="molecule type" value="Genomic_DNA"/>
</dbReference>
<gene>
    <name evidence="1" type="ORF">KUTeg_015698</name>
</gene>
<name>A0ABQ9ESU5_TEGGR</name>
<reference evidence="1 2" key="1">
    <citation type="submission" date="2022-12" db="EMBL/GenBank/DDBJ databases">
        <title>Chromosome-level genome of Tegillarca granosa.</title>
        <authorList>
            <person name="Kim J."/>
        </authorList>
    </citation>
    <scope>NUCLEOTIDE SEQUENCE [LARGE SCALE GENOMIC DNA]</scope>
    <source>
        <strain evidence="1">Teg-2019</strain>
        <tissue evidence="1">Adductor muscle</tissue>
    </source>
</reference>
<keyword evidence="2" id="KW-1185">Reference proteome</keyword>
<proteinExistence type="predicted"/>
<comment type="caution">
    <text evidence="1">The sequence shown here is derived from an EMBL/GenBank/DDBJ whole genome shotgun (WGS) entry which is preliminary data.</text>
</comment>
<dbReference type="Proteomes" id="UP001217089">
    <property type="component" value="Unassembled WGS sequence"/>
</dbReference>